<dbReference type="Proteomes" id="UP001465976">
    <property type="component" value="Unassembled WGS sequence"/>
</dbReference>
<feature type="region of interest" description="Disordered" evidence="1">
    <location>
        <begin position="1"/>
        <end position="22"/>
    </location>
</feature>
<keyword evidence="3" id="KW-1185">Reference proteome</keyword>
<accession>A0ABR3EUN3</accession>
<name>A0ABR3EUN3_9AGAR</name>
<comment type="caution">
    <text evidence="2">The sequence shown here is derived from an EMBL/GenBank/DDBJ whole genome shotgun (WGS) entry which is preliminary data.</text>
</comment>
<evidence type="ECO:0000256" key="1">
    <source>
        <dbReference type="SAM" id="MobiDB-lite"/>
    </source>
</evidence>
<gene>
    <name evidence="2" type="ORF">V5O48_015516</name>
</gene>
<evidence type="ECO:0000313" key="3">
    <source>
        <dbReference type="Proteomes" id="UP001465976"/>
    </source>
</evidence>
<reference evidence="2 3" key="1">
    <citation type="submission" date="2024-02" db="EMBL/GenBank/DDBJ databases">
        <title>A draft genome for the cacao thread blight pathogen Marasmius crinis-equi.</title>
        <authorList>
            <person name="Cohen S.P."/>
            <person name="Baruah I.K."/>
            <person name="Amoako-Attah I."/>
            <person name="Bukari Y."/>
            <person name="Meinhardt L.W."/>
            <person name="Bailey B.A."/>
        </authorList>
    </citation>
    <scope>NUCLEOTIDE SEQUENCE [LARGE SCALE GENOMIC DNA]</scope>
    <source>
        <strain evidence="2 3">GH-76</strain>
    </source>
</reference>
<proteinExistence type="predicted"/>
<protein>
    <submittedName>
        <fullName evidence="2">Uncharacterized protein</fullName>
    </submittedName>
</protein>
<sequence length="314" mass="35361">MLQPTSKLLATQQSTESESDKAVELCSKRRRLCSHHTDDVYPSAPPSQKRKKPNTQKSNGSRPVPILPRPASPVLHDLSLADNEYHMSFIIHEDEEHDSFLVCFSGYAAADDEWVFRQTMDAPDLIEEYRALLDPEQLAQAQANITANDNVFMNWVRLLEVDPVRQAANDISTLCYTLPSGPALTVPLQSLTHSLATVLSSIQSAAREFDEEVKMLMEMHVQDIVRNLHTTQMMQLNTDKNAGLLHVIKSAFALMSCRALLFLYRWHIVYGPLTTTRLFKPDGPKSPFPSLQPLAQTIQAFIQKHKNLSPQKSS</sequence>
<evidence type="ECO:0000313" key="2">
    <source>
        <dbReference type="EMBL" id="KAL0566496.1"/>
    </source>
</evidence>
<feature type="compositionally biased region" description="Polar residues" evidence="1">
    <location>
        <begin position="1"/>
        <end position="16"/>
    </location>
</feature>
<feature type="region of interest" description="Disordered" evidence="1">
    <location>
        <begin position="36"/>
        <end position="70"/>
    </location>
</feature>
<dbReference type="EMBL" id="JBAHYK010001881">
    <property type="protein sequence ID" value="KAL0566496.1"/>
    <property type="molecule type" value="Genomic_DNA"/>
</dbReference>
<organism evidence="2 3">
    <name type="scientific">Marasmius crinis-equi</name>
    <dbReference type="NCBI Taxonomy" id="585013"/>
    <lineage>
        <taxon>Eukaryota</taxon>
        <taxon>Fungi</taxon>
        <taxon>Dikarya</taxon>
        <taxon>Basidiomycota</taxon>
        <taxon>Agaricomycotina</taxon>
        <taxon>Agaricomycetes</taxon>
        <taxon>Agaricomycetidae</taxon>
        <taxon>Agaricales</taxon>
        <taxon>Marasmiineae</taxon>
        <taxon>Marasmiaceae</taxon>
        <taxon>Marasmius</taxon>
    </lineage>
</organism>